<gene>
    <name evidence="1" type="ORF">PmNV_061</name>
</gene>
<proteinExistence type="predicted"/>
<dbReference type="OrthoDB" id="41453at10239"/>
<protein>
    <submittedName>
        <fullName evidence="1">Uncharacterized protein</fullName>
    </submittedName>
</protein>
<evidence type="ECO:0000313" key="1">
    <source>
        <dbReference type="EMBL" id="AII15849.1"/>
    </source>
</evidence>
<name>A0A076FEQ7_9VIRU</name>
<keyword evidence="2" id="KW-1185">Reference proteome</keyword>
<reference evidence="1 2" key="1">
    <citation type="journal article" date="2014" name="BMC Genomics">
        <title>The genome and occlusion bodies of marine Penaeus monodon nudivirus (PmNV, also known as MBV and PemoNPV) suggest that it should be assigned to a new nudivirus genus that is distinct from the terrestrial nudiviruses.</title>
        <authorList>
            <person name="Yang Y.T."/>
            <person name="Lee D.Y."/>
            <person name="Wang Y."/>
            <person name="Hu J.M."/>
            <person name="Li W.H."/>
            <person name="Leu J.H."/>
            <person name="Chang G.D."/>
            <person name="Ke H.M."/>
            <person name="Kang S.T."/>
            <person name="Lin S.S."/>
            <person name="Kou G.H."/>
            <person name="Lo C.F."/>
        </authorList>
    </citation>
    <scope>NUCLEOTIDE SEQUENCE [LARGE SCALE GENOMIC DNA]</scope>
    <source>
        <strain evidence="1">Indonesia</strain>
    </source>
</reference>
<dbReference type="RefSeq" id="YP_009051899.1">
    <property type="nucleotide sequence ID" value="NC_024692.1"/>
</dbReference>
<evidence type="ECO:0000313" key="2">
    <source>
        <dbReference type="Proteomes" id="UP000203413"/>
    </source>
</evidence>
<sequence length="230" mass="27112">MNIFSEETNLLRSHYYITKTKASIYAMPIEINNKKVYIQKEYRGFKYEKITHTQITSLLKVLAFAYLGFKVENLDAIMEQVNGSLFFPTERTKVDAPGRFILIKDNKLVSNKRLDYYSESQIIPATNLRDRHMWPCIRPIIIKEEDKAHTFKYTEYMKLEHFVAYVNNVFNSKISTIIQNPLILVYNDINIKYTIYKTTNNLNVFSKIVMPSIFDFVSANNLVEYINKLK</sequence>
<dbReference type="Proteomes" id="UP000203413">
    <property type="component" value="Segment"/>
</dbReference>
<dbReference type="GeneID" id="20098367"/>
<dbReference type="KEGG" id="vg:20098367"/>
<dbReference type="EMBL" id="KJ184318">
    <property type="protein sequence ID" value="AII15849.1"/>
    <property type="molecule type" value="Genomic_DNA"/>
</dbReference>
<accession>A0A076FEQ7</accession>
<organism evidence="1 2">
    <name type="scientific">Penaeus monodon nudivirus</name>
    <dbReference type="NCBI Taxonomy" id="1529056"/>
    <lineage>
        <taxon>Viruses</taxon>
        <taxon>Viruses incertae sedis</taxon>
        <taxon>Naldaviricetes</taxon>
        <taxon>Lefavirales</taxon>
        <taxon>Nudiviridae</taxon>
        <taxon>Gammanudivirus</taxon>
        <taxon>Gammanudivirus pemonodonis</taxon>
    </lineage>
</organism>